<dbReference type="EMBL" id="BONY01000001">
    <property type="protein sequence ID" value="GIH02245.1"/>
    <property type="molecule type" value="Genomic_DNA"/>
</dbReference>
<proteinExistence type="predicted"/>
<sequence length="131" mass="14281">MPYQVSNDVDGRPRITLTGEPSYCHALDSATPTDGRQGTWLVMDFAAWSVSDVVAVQTALDAARHFGGALKLGLLPYTDPEDLEGWPWHEDADGPSPHWVLTRDGAVRWRHSGALALDELIKAISDQATVT</sequence>
<accession>A0A8J3VD02</accession>
<protein>
    <submittedName>
        <fullName evidence="1">Uncharacterized protein</fullName>
    </submittedName>
</protein>
<dbReference type="Proteomes" id="UP000612899">
    <property type="component" value="Unassembled WGS sequence"/>
</dbReference>
<gene>
    <name evidence="1" type="ORF">Rhe02_03120</name>
</gene>
<dbReference type="AlphaFoldDB" id="A0A8J3VD02"/>
<keyword evidence="2" id="KW-1185">Reference proteome</keyword>
<evidence type="ECO:0000313" key="1">
    <source>
        <dbReference type="EMBL" id="GIH02245.1"/>
    </source>
</evidence>
<reference evidence="1" key="1">
    <citation type="submission" date="2021-01" db="EMBL/GenBank/DDBJ databases">
        <title>Whole genome shotgun sequence of Rhizocola hellebori NBRC 109834.</title>
        <authorList>
            <person name="Komaki H."/>
            <person name="Tamura T."/>
        </authorList>
    </citation>
    <scope>NUCLEOTIDE SEQUENCE</scope>
    <source>
        <strain evidence="1">NBRC 109834</strain>
    </source>
</reference>
<organism evidence="1 2">
    <name type="scientific">Rhizocola hellebori</name>
    <dbReference type="NCBI Taxonomy" id="1392758"/>
    <lineage>
        <taxon>Bacteria</taxon>
        <taxon>Bacillati</taxon>
        <taxon>Actinomycetota</taxon>
        <taxon>Actinomycetes</taxon>
        <taxon>Micromonosporales</taxon>
        <taxon>Micromonosporaceae</taxon>
        <taxon>Rhizocola</taxon>
    </lineage>
</organism>
<dbReference type="RefSeq" id="WP_203906160.1">
    <property type="nucleotide sequence ID" value="NZ_BONY01000001.1"/>
</dbReference>
<comment type="caution">
    <text evidence="1">The sequence shown here is derived from an EMBL/GenBank/DDBJ whole genome shotgun (WGS) entry which is preliminary data.</text>
</comment>
<name>A0A8J3VD02_9ACTN</name>
<evidence type="ECO:0000313" key="2">
    <source>
        <dbReference type="Proteomes" id="UP000612899"/>
    </source>
</evidence>